<feature type="domain" description="Subtilisin-like protease fibronectin type-III" evidence="1">
    <location>
        <begin position="20"/>
        <end position="101"/>
    </location>
</feature>
<gene>
    <name evidence="2" type="ORF">Acr_05g0001750</name>
</gene>
<evidence type="ECO:0000313" key="2">
    <source>
        <dbReference type="EMBL" id="GFY86536.1"/>
    </source>
</evidence>
<organism evidence="2 3">
    <name type="scientific">Actinidia rufa</name>
    <dbReference type="NCBI Taxonomy" id="165716"/>
    <lineage>
        <taxon>Eukaryota</taxon>
        <taxon>Viridiplantae</taxon>
        <taxon>Streptophyta</taxon>
        <taxon>Embryophyta</taxon>
        <taxon>Tracheophyta</taxon>
        <taxon>Spermatophyta</taxon>
        <taxon>Magnoliopsida</taxon>
        <taxon>eudicotyledons</taxon>
        <taxon>Gunneridae</taxon>
        <taxon>Pentapetalae</taxon>
        <taxon>asterids</taxon>
        <taxon>Ericales</taxon>
        <taxon>Actinidiaceae</taxon>
        <taxon>Actinidia</taxon>
    </lineage>
</organism>
<dbReference type="Gene3D" id="2.60.40.2310">
    <property type="match status" value="1"/>
</dbReference>
<accession>A0A7J0EK03</accession>
<evidence type="ECO:0000259" key="1">
    <source>
        <dbReference type="Pfam" id="PF17766"/>
    </source>
</evidence>
<dbReference type="OrthoDB" id="206201at2759"/>
<dbReference type="Pfam" id="PF17766">
    <property type="entry name" value="fn3_6"/>
    <property type="match status" value="1"/>
</dbReference>
<dbReference type="Proteomes" id="UP000585474">
    <property type="component" value="Unassembled WGS sequence"/>
</dbReference>
<dbReference type="InterPro" id="IPR041469">
    <property type="entry name" value="Subtilisin-like_FN3"/>
</dbReference>
<protein>
    <recommendedName>
        <fullName evidence="1">Subtilisin-like protease fibronectin type-III domain-containing protein</fullName>
    </recommendedName>
</protein>
<evidence type="ECO:0000313" key="3">
    <source>
        <dbReference type="Proteomes" id="UP000585474"/>
    </source>
</evidence>
<keyword evidence="3" id="KW-1185">Reference proteome</keyword>
<dbReference type="EMBL" id="BJWL01000005">
    <property type="protein sequence ID" value="GFY86536.1"/>
    <property type="molecule type" value="Genomic_DNA"/>
</dbReference>
<reference evidence="2 3" key="1">
    <citation type="submission" date="2019-07" db="EMBL/GenBank/DDBJ databases">
        <title>De Novo Assembly of kiwifruit Actinidia rufa.</title>
        <authorList>
            <person name="Sugita-Konishi S."/>
            <person name="Sato K."/>
            <person name="Mori E."/>
            <person name="Abe Y."/>
            <person name="Kisaki G."/>
            <person name="Hamano K."/>
            <person name="Suezawa K."/>
            <person name="Otani M."/>
            <person name="Fukuda T."/>
            <person name="Manabe T."/>
            <person name="Gomi K."/>
            <person name="Tabuchi M."/>
            <person name="Akimitsu K."/>
            <person name="Kataoka I."/>
        </authorList>
    </citation>
    <scope>NUCLEOTIDE SEQUENCE [LARGE SCALE GENOMIC DNA]</scope>
    <source>
        <strain evidence="3">cv. Fuchu</strain>
    </source>
</reference>
<comment type="caution">
    <text evidence="2">The sequence shown here is derived from an EMBL/GenBank/DDBJ whole genome shotgun (WGS) entry which is preliminary data.</text>
</comment>
<dbReference type="AlphaFoldDB" id="A0A7J0EK03"/>
<sequence length="112" mass="12635">MKLFKAKPNPCSGSAGSPGNLNYPSFSVVFKPNSNIQVLTRTVTCVGEMLPEVYHVIIVNSETEKVTITVEPQMLTFNSVGEQQMYRIKFETKFVQENDSRVFEDMMFGSRS</sequence>
<proteinExistence type="predicted"/>
<name>A0A7J0EK03_9ERIC</name>